<dbReference type="PROSITE" id="PS00973">
    <property type="entry name" value="USP_2"/>
    <property type="match status" value="1"/>
</dbReference>
<feature type="region of interest" description="Disordered" evidence="10">
    <location>
        <begin position="993"/>
        <end position="1033"/>
    </location>
</feature>
<evidence type="ECO:0000256" key="5">
    <source>
        <dbReference type="ARBA" id="ARBA00022723"/>
    </source>
</evidence>
<evidence type="ECO:0000259" key="12">
    <source>
        <dbReference type="PROSITE" id="PS50235"/>
    </source>
</evidence>
<feature type="compositionally biased region" description="Pro residues" evidence="10">
    <location>
        <begin position="858"/>
        <end position="868"/>
    </location>
</feature>
<dbReference type="InterPro" id="IPR001394">
    <property type="entry name" value="Peptidase_C19_UCH"/>
</dbReference>
<feature type="region of interest" description="Disordered" evidence="10">
    <location>
        <begin position="556"/>
        <end position="678"/>
    </location>
</feature>
<dbReference type="GO" id="GO:0016579">
    <property type="term" value="P:protein deubiquitination"/>
    <property type="evidence" value="ECO:0007669"/>
    <property type="project" value="InterPro"/>
</dbReference>
<dbReference type="FunFam" id="3.30.40.10:FF:000396">
    <property type="entry name" value="Ubiquitin carboxyl-terminal hydrolase"/>
    <property type="match status" value="1"/>
</dbReference>
<dbReference type="STRING" id="58919.A0A316ZD14"/>
<keyword evidence="8" id="KW-0862">Zinc</keyword>
<dbReference type="GO" id="GO:0004843">
    <property type="term" value="F:cysteine-type deubiquitinase activity"/>
    <property type="evidence" value="ECO:0007669"/>
    <property type="project" value="UniProtKB-EC"/>
</dbReference>
<dbReference type="GO" id="GO:0006508">
    <property type="term" value="P:proteolysis"/>
    <property type="evidence" value="ECO:0007669"/>
    <property type="project" value="UniProtKB-KW"/>
</dbReference>
<protein>
    <recommendedName>
        <fullName evidence="3">ubiquitinyl hydrolase 1</fullName>
        <ecNumber evidence="3">3.4.19.12</ecNumber>
    </recommendedName>
</protein>
<dbReference type="Gene3D" id="1.10.8.10">
    <property type="entry name" value="DNA helicase RuvA subunit, C-terminal domain"/>
    <property type="match status" value="2"/>
</dbReference>
<dbReference type="InterPro" id="IPR041432">
    <property type="entry name" value="UBP13_Znf-UBP_var"/>
</dbReference>
<dbReference type="Pfam" id="PF02148">
    <property type="entry name" value="zf-UBP"/>
    <property type="match status" value="1"/>
</dbReference>
<evidence type="ECO:0000259" key="11">
    <source>
        <dbReference type="PROSITE" id="PS50030"/>
    </source>
</evidence>
<dbReference type="InterPro" id="IPR009060">
    <property type="entry name" value="UBA-like_sf"/>
</dbReference>
<evidence type="ECO:0000256" key="2">
    <source>
        <dbReference type="ARBA" id="ARBA00009085"/>
    </source>
</evidence>
<feature type="compositionally biased region" description="Basic and acidic residues" evidence="10">
    <location>
        <begin position="654"/>
        <end position="663"/>
    </location>
</feature>
<dbReference type="PROSITE" id="PS50030">
    <property type="entry name" value="UBA"/>
    <property type="match status" value="2"/>
</dbReference>
<feature type="region of interest" description="Disordered" evidence="10">
    <location>
        <begin position="921"/>
        <end position="959"/>
    </location>
</feature>
<dbReference type="InterPro" id="IPR038765">
    <property type="entry name" value="Papain-like_cys_pep_sf"/>
</dbReference>
<evidence type="ECO:0000256" key="9">
    <source>
        <dbReference type="PROSITE-ProRule" id="PRU00502"/>
    </source>
</evidence>
<keyword evidence="4" id="KW-0645">Protease</keyword>
<dbReference type="GO" id="GO:0005829">
    <property type="term" value="C:cytosol"/>
    <property type="evidence" value="ECO:0007669"/>
    <property type="project" value="TreeGrafter"/>
</dbReference>
<evidence type="ECO:0000256" key="7">
    <source>
        <dbReference type="ARBA" id="ARBA00022807"/>
    </source>
</evidence>
<feature type="compositionally biased region" description="Low complexity" evidence="10">
    <location>
        <begin position="613"/>
        <end position="622"/>
    </location>
</feature>
<evidence type="ECO:0000256" key="3">
    <source>
        <dbReference type="ARBA" id="ARBA00012759"/>
    </source>
</evidence>
<feature type="domain" description="UBA" evidence="11">
    <location>
        <begin position="871"/>
        <end position="913"/>
    </location>
</feature>
<comment type="similarity">
    <text evidence="2">Belongs to the peptidase C19 family.</text>
</comment>
<evidence type="ECO:0000256" key="6">
    <source>
        <dbReference type="ARBA" id="ARBA00022771"/>
    </source>
</evidence>
<evidence type="ECO:0000313" key="14">
    <source>
        <dbReference type="EMBL" id="PWN99667.1"/>
    </source>
</evidence>
<dbReference type="GeneID" id="37269327"/>
<dbReference type="OrthoDB" id="361536at2759"/>
<evidence type="ECO:0000256" key="1">
    <source>
        <dbReference type="ARBA" id="ARBA00000707"/>
    </source>
</evidence>
<feature type="region of interest" description="Disordered" evidence="10">
    <location>
        <begin position="701"/>
        <end position="724"/>
    </location>
</feature>
<organism evidence="14 15">
    <name type="scientific">Tilletiopsis washingtonensis</name>
    <dbReference type="NCBI Taxonomy" id="58919"/>
    <lineage>
        <taxon>Eukaryota</taxon>
        <taxon>Fungi</taxon>
        <taxon>Dikarya</taxon>
        <taxon>Basidiomycota</taxon>
        <taxon>Ustilaginomycotina</taxon>
        <taxon>Exobasidiomycetes</taxon>
        <taxon>Entylomatales</taxon>
        <taxon>Entylomatales incertae sedis</taxon>
        <taxon>Tilletiopsis</taxon>
    </lineage>
</organism>
<feature type="region of interest" description="Disordered" evidence="10">
    <location>
        <begin position="836"/>
        <end position="871"/>
    </location>
</feature>
<dbReference type="Gene3D" id="3.90.70.10">
    <property type="entry name" value="Cysteine proteinases"/>
    <property type="match status" value="3"/>
</dbReference>
<feature type="compositionally biased region" description="Low complexity" evidence="10">
    <location>
        <begin position="848"/>
        <end position="857"/>
    </location>
</feature>
<dbReference type="Proteomes" id="UP000245946">
    <property type="component" value="Unassembled WGS sequence"/>
</dbReference>
<evidence type="ECO:0000256" key="8">
    <source>
        <dbReference type="ARBA" id="ARBA00022833"/>
    </source>
</evidence>
<keyword evidence="7" id="KW-0788">Thiol protease</keyword>
<dbReference type="PANTHER" id="PTHR24006">
    <property type="entry name" value="UBIQUITIN CARBOXYL-TERMINAL HYDROLASE"/>
    <property type="match status" value="1"/>
</dbReference>
<sequence length="1123" mass="119488">MAPSAAASGASSSAPAAAQPPCPHLHALLPSLAPPRSGIAVHRSECTLCFDGAEADGGIDVCLTCFNGGCCAPERNHARAHADKTWHALVCNVRRRRRAKESSQSKPVDKVAIVASRDEDEWEYETTVRCLACDHGAGREIPKAGKLAEVVNAIMQSLNSAQQNEVKAWENELKPCDHTRQLEQQADASKVTNRQQCSKCDLTANLWLCLTCGAVSCGREQYGGLPGNSHAMAHFKESKHPVSVKQGTITAEGTADIYCYACDDERVDPNLSTHLAHLGISTLGLTKTEKTLGELNLAHNLSFDFQMTGEDGKELEPMFGPGLTGLENLGNSCYMASVLQALFSLPQFRARYGLAYRPHTAICTNPQPASCLECQMGRLADGLLSGRYSVPRKQEGSGPAFQDGIKPSLIKALIGTGHPEFSTARQQDADEFLKHFLGCLQNDTRRLKSQAWLSIDGVPTDDATRIFSFGLQQRLQCTECRRVRYTVEAQDAGLSVPVPVRVIRPPAPAPADEDMVADIVMPEAAVDSAAADVLPDGDIGQMPVITGSLPPTYASMLSPPPAPVPTDAMATDTPTVVSQEPETPSSALDELATPPPADAAGSDAKGKTPIEGPNAPTAAADAEPAKRTYAGALSPPPGLKGGSEDADAPAYEPPKSDAERPITTERPVTRSQTATRLPLLDTNYDAGSEDAVALTSADADMASATGERGDPIEIGADEEEERRKAEEEEKQLQEAIADSLKTGGSIAKIEYEEVDLRECLDLFTAPEELDYHCPACSKTVVATKQTLFTSFPDVLALQVRRFQLINWVPQKVDVPINIPLDSFSLDKYLGQGIQEGEEELPESKDPEPVAAAPQPAAQAPPPPPPRPTGPQFKEELLAQMTSMGFSKPRCQRAFMAVGDMTNVDAAMDWLFANIETPGLDEPINFDAEPATAEPSAASSAAAVPEPAGGSSSGPDLSALEDMGFSRNQARKAMRIAQGNAEMAVGWLFENPQDVGEEEPAPAPAPAADVEMEDGTGASAEAGPSSASGPPVVGGSSDLPARYCLKAFISHKGPSIHSGHYVAHVRQDDPSALDAGEGADAWVLFNDEKVVRAPYSSQNGESEVGVKGLVKLAYEYIFVRQQNP</sequence>
<dbReference type="PROSITE" id="PS00972">
    <property type="entry name" value="USP_1"/>
    <property type="match status" value="1"/>
</dbReference>
<feature type="compositionally biased region" description="Low complexity" evidence="10">
    <location>
        <begin position="927"/>
        <end position="954"/>
    </location>
</feature>
<feature type="domain" description="UBP-type" evidence="13">
    <location>
        <begin position="174"/>
        <end position="282"/>
    </location>
</feature>
<feature type="domain" description="USP" evidence="12">
    <location>
        <begin position="324"/>
        <end position="1120"/>
    </location>
</feature>
<dbReference type="InterPro" id="IPR028889">
    <property type="entry name" value="USP"/>
</dbReference>
<dbReference type="PROSITE" id="PS50235">
    <property type="entry name" value="USP_3"/>
    <property type="match status" value="1"/>
</dbReference>
<keyword evidence="5" id="KW-0479">Metal-binding</keyword>
<dbReference type="InterPro" id="IPR050164">
    <property type="entry name" value="Peptidase_C19"/>
</dbReference>
<dbReference type="SMART" id="SM00290">
    <property type="entry name" value="ZnF_UBP"/>
    <property type="match status" value="2"/>
</dbReference>
<dbReference type="CDD" id="cd14297">
    <property type="entry name" value="UBA2_spUBP14_like"/>
    <property type="match status" value="1"/>
</dbReference>
<dbReference type="Pfam" id="PF00443">
    <property type="entry name" value="UCH"/>
    <property type="match status" value="1"/>
</dbReference>
<dbReference type="SUPFAM" id="SSF54001">
    <property type="entry name" value="Cysteine proteinases"/>
    <property type="match status" value="1"/>
</dbReference>
<name>A0A316ZD14_9BASI</name>
<dbReference type="PROSITE" id="PS50271">
    <property type="entry name" value="ZF_UBP"/>
    <property type="match status" value="1"/>
</dbReference>
<keyword evidence="6 9" id="KW-0863">Zinc-finger</keyword>
<dbReference type="Pfam" id="PF00627">
    <property type="entry name" value="UBA"/>
    <property type="match status" value="1"/>
</dbReference>
<dbReference type="SUPFAM" id="SSF46934">
    <property type="entry name" value="UBA-like"/>
    <property type="match status" value="1"/>
</dbReference>
<evidence type="ECO:0000259" key="13">
    <source>
        <dbReference type="PROSITE" id="PS50271"/>
    </source>
</evidence>
<evidence type="ECO:0000313" key="15">
    <source>
        <dbReference type="Proteomes" id="UP000245946"/>
    </source>
</evidence>
<dbReference type="Pfam" id="PF17807">
    <property type="entry name" value="zf-UBP_var"/>
    <property type="match status" value="1"/>
</dbReference>
<dbReference type="GO" id="GO:0008270">
    <property type="term" value="F:zinc ion binding"/>
    <property type="evidence" value="ECO:0007669"/>
    <property type="project" value="UniProtKB-KW"/>
</dbReference>
<dbReference type="InterPro" id="IPR015940">
    <property type="entry name" value="UBA"/>
</dbReference>
<dbReference type="AlphaFoldDB" id="A0A316ZD14"/>
<dbReference type="EC" id="3.4.19.12" evidence="3"/>
<keyword evidence="7" id="KW-0378">Hydrolase</keyword>
<dbReference type="RefSeq" id="XP_025599946.1">
    <property type="nucleotide sequence ID" value="XM_025741783.1"/>
</dbReference>
<dbReference type="InterPro" id="IPR018200">
    <property type="entry name" value="USP_CS"/>
</dbReference>
<reference evidence="14 15" key="1">
    <citation type="journal article" date="2018" name="Mol. Biol. Evol.">
        <title>Broad Genomic Sampling Reveals a Smut Pathogenic Ancestry of the Fungal Clade Ustilaginomycotina.</title>
        <authorList>
            <person name="Kijpornyongpan T."/>
            <person name="Mondo S.J."/>
            <person name="Barry K."/>
            <person name="Sandor L."/>
            <person name="Lee J."/>
            <person name="Lipzen A."/>
            <person name="Pangilinan J."/>
            <person name="LaButti K."/>
            <person name="Hainaut M."/>
            <person name="Henrissat B."/>
            <person name="Grigoriev I.V."/>
            <person name="Spatafora J.W."/>
            <person name="Aime M.C."/>
        </authorList>
    </citation>
    <scope>NUCLEOTIDE SEQUENCE [LARGE SCALE GENOMIC DNA]</scope>
    <source>
        <strain evidence="14 15">MCA 4186</strain>
    </source>
</reference>
<evidence type="ECO:0000256" key="10">
    <source>
        <dbReference type="SAM" id="MobiDB-lite"/>
    </source>
</evidence>
<feature type="domain" description="UBA" evidence="11">
    <location>
        <begin position="942"/>
        <end position="990"/>
    </location>
</feature>
<keyword evidence="15" id="KW-1185">Reference proteome</keyword>
<evidence type="ECO:0000256" key="4">
    <source>
        <dbReference type="ARBA" id="ARBA00022670"/>
    </source>
</evidence>
<dbReference type="InterPro" id="IPR013083">
    <property type="entry name" value="Znf_RING/FYVE/PHD"/>
</dbReference>
<gene>
    <name evidence="14" type="ORF">FA09DRAFT_328465</name>
</gene>
<dbReference type="GO" id="GO:0005634">
    <property type="term" value="C:nucleus"/>
    <property type="evidence" value="ECO:0007669"/>
    <property type="project" value="TreeGrafter"/>
</dbReference>
<feature type="compositionally biased region" description="Low complexity" evidence="10">
    <location>
        <begin position="1014"/>
        <end position="1033"/>
    </location>
</feature>
<dbReference type="PANTHER" id="PTHR24006:SF664">
    <property type="entry name" value="UBIQUITIN CARBOXYL-TERMINAL HYDROLASE"/>
    <property type="match status" value="1"/>
</dbReference>
<comment type="catalytic activity">
    <reaction evidence="1">
        <text>Thiol-dependent hydrolysis of ester, thioester, amide, peptide and isopeptide bonds formed by the C-terminal Gly of ubiquitin (a 76-residue protein attached to proteins as an intracellular targeting signal).</text>
        <dbReference type="EC" id="3.4.19.12"/>
    </reaction>
</comment>
<dbReference type="SMART" id="SM00165">
    <property type="entry name" value="UBA"/>
    <property type="match status" value="2"/>
</dbReference>
<dbReference type="SUPFAM" id="SSF57850">
    <property type="entry name" value="RING/U-box"/>
    <property type="match status" value="2"/>
</dbReference>
<dbReference type="EMBL" id="KZ819287">
    <property type="protein sequence ID" value="PWN99667.1"/>
    <property type="molecule type" value="Genomic_DNA"/>
</dbReference>
<feature type="compositionally biased region" description="Polar residues" evidence="10">
    <location>
        <begin position="572"/>
        <end position="586"/>
    </location>
</feature>
<accession>A0A316ZD14</accession>
<proteinExistence type="inferred from homology"/>
<dbReference type="Gene3D" id="3.30.40.10">
    <property type="entry name" value="Zinc/RING finger domain, C3HC4 (zinc finger)"/>
    <property type="match status" value="2"/>
</dbReference>
<dbReference type="InterPro" id="IPR001607">
    <property type="entry name" value="Znf_UBP"/>
</dbReference>